<feature type="transmembrane region" description="Helical" evidence="1">
    <location>
        <begin position="76"/>
        <end position="93"/>
    </location>
</feature>
<dbReference type="EMBL" id="CP017269">
    <property type="protein sequence ID" value="AOT71832.1"/>
    <property type="molecule type" value="Genomic_DNA"/>
</dbReference>
<evidence type="ECO:0000313" key="2">
    <source>
        <dbReference type="EMBL" id="AOT71832.1"/>
    </source>
</evidence>
<dbReference type="RefSeq" id="WP_069980070.1">
    <property type="nucleotide sequence ID" value="NZ_CP017269.1"/>
</dbReference>
<accession>A0A1D8GM16</accession>
<evidence type="ECO:0000313" key="3">
    <source>
        <dbReference type="Proteomes" id="UP000095743"/>
    </source>
</evidence>
<feature type="transmembrane region" description="Helical" evidence="1">
    <location>
        <begin position="12"/>
        <end position="32"/>
    </location>
</feature>
<dbReference type="AlphaFoldDB" id="A0A1D8GM16"/>
<keyword evidence="1" id="KW-0472">Membrane</keyword>
<dbReference type="Proteomes" id="UP000095743">
    <property type="component" value="Chromosome"/>
</dbReference>
<keyword evidence="3" id="KW-1185">Reference proteome</keyword>
<keyword evidence="1" id="KW-0812">Transmembrane</keyword>
<protein>
    <submittedName>
        <fullName evidence="2">Uncharacterized protein</fullName>
    </submittedName>
</protein>
<sequence length="100" mass="11002">MMKKATKIRLLKVGMFVSGALTIMLALSDFIIKQLIKLMLKADVEVEGASSIGIIGGADGPTAVFIATNELFAFKYIWMLIFLVIMGACFLLWRKVSKLS</sequence>
<organism evidence="2 3">
    <name type="scientific">Geosporobacter ferrireducens</name>
    <dbReference type="NCBI Taxonomy" id="1424294"/>
    <lineage>
        <taxon>Bacteria</taxon>
        <taxon>Bacillati</taxon>
        <taxon>Bacillota</taxon>
        <taxon>Clostridia</taxon>
        <taxon>Peptostreptococcales</taxon>
        <taxon>Thermotaleaceae</taxon>
        <taxon>Geosporobacter</taxon>
    </lineage>
</organism>
<reference evidence="2 3" key="1">
    <citation type="submission" date="2016-09" db="EMBL/GenBank/DDBJ databases">
        <title>Genomic analysis reveals versatility of anaerobic energy metabolism of Geosporobacter ferrireducens IRF9 of phylum Firmicutes.</title>
        <authorList>
            <person name="Kim S.-J."/>
        </authorList>
    </citation>
    <scope>NUCLEOTIDE SEQUENCE [LARGE SCALE GENOMIC DNA]</scope>
    <source>
        <strain evidence="2 3">IRF9</strain>
    </source>
</reference>
<evidence type="ECO:0000256" key="1">
    <source>
        <dbReference type="SAM" id="Phobius"/>
    </source>
</evidence>
<dbReference type="KEGG" id="gfe:Gferi_21225"/>
<keyword evidence="1" id="KW-1133">Transmembrane helix</keyword>
<gene>
    <name evidence="2" type="ORF">Gferi_21225</name>
</gene>
<proteinExistence type="predicted"/>
<name>A0A1D8GM16_9FIRM</name>